<dbReference type="InterPro" id="IPR036097">
    <property type="entry name" value="HisK_dim/P_sf"/>
</dbReference>
<keyword evidence="7" id="KW-0547">Nucleotide-binding</keyword>
<keyword evidence="4" id="KW-0597">Phosphoprotein</keyword>
<dbReference type="Gene3D" id="1.10.287.130">
    <property type="match status" value="1"/>
</dbReference>
<sequence length="523" mass="56030">MSKSDGTSTLETAVLRSRPHSAWYGGAVGYAASSALVALATLLCDQARPYLSPVNMVMGYLLVVVLAALFLGRRPALLSALLGVLAFDFFFVPPRLSFQIADKEYLVTFLALFTVGLVISSLVAKARESLDALRVRERQTASLYRLSRDLAAATDTASLAKAAVANLEDSLGGQVALILGPEEELALAAASQGFTMVPETLLVAQWCLRSRRLAGAGTDSYGSDRLTYVPLKALAETHGVLALGLEEHDVGLDVELQRLLNTYATQIAMALERLRLLRQAQETRILKERENLERALLNSISHDLRTPLTAITGALSAVLEEGDKLNTASRDELLQTAREEAARLNRFVGNLLDMTRLQAGVLQLKKEPCDVQDLIGTALATVEPRLAGIAVSVRLAPELPLVSLDFVLMLQVLVNLLDNALKHAVAGGELEIAARVVGERLEIGVADRGPGVPEADLARIFEKFYRTPVPEVVGGTGLGLSICRGIVEAHGGSIRAERREGKGLRIVVEVPLGIAAEGIADEG</sequence>
<dbReference type="PANTHER" id="PTHR45569">
    <property type="entry name" value="SENSOR PROTEIN KDPD"/>
    <property type="match status" value="1"/>
</dbReference>
<gene>
    <name evidence="15" type="ORF">JFN90_00570</name>
</gene>
<dbReference type="RefSeq" id="WP_199393157.1">
    <property type="nucleotide sequence ID" value="NZ_JAEMHK010000001.1"/>
</dbReference>
<evidence type="ECO:0000256" key="10">
    <source>
        <dbReference type="ARBA" id="ARBA00022989"/>
    </source>
</evidence>
<dbReference type="SUPFAM" id="SSF55781">
    <property type="entry name" value="GAF domain-like"/>
    <property type="match status" value="1"/>
</dbReference>
<keyword evidence="11" id="KW-0902">Two-component regulatory system</keyword>
<feature type="transmembrane region" description="Helical" evidence="13">
    <location>
        <begin position="76"/>
        <end position="93"/>
    </location>
</feature>
<keyword evidence="10 13" id="KW-1133">Transmembrane helix</keyword>
<dbReference type="CDD" id="cd00075">
    <property type="entry name" value="HATPase"/>
    <property type="match status" value="1"/>
</dbReference>
<dbReference type="SUPFAM" id="SSF47384">
    <property type="entry name" value="Homodimeric domain of signal transducing histidine kinase"/>
    <property type="match status" value="1"/>
</dbReference>
<dbReference type="Gene3D" id="1.20.120.620">
    <property type="entry name" value="Backbone structure of the membrane domain of e. Coli histidine kinase receptor kdpd"/>
    <property type="match status" value="1"/>
</dbReference>
<proteinExistence type="predicted"/>
<evidence type="ECO:0000256" key="7">
    <source>
        <dbReference type="ARBA" id="ARBA00022741"/>
    </source>
</evidence>
<dbReference type="InterPro" id="IPR003661">
    <property type="entry name" value="HisK_dim/P_dom"/>
</dbReference>
<feature type="domain" description="Histidine kinase" evidence="14">
    <location>
        <begin position="299"/>
        <end position="514"/>
    </location>
</feature>
<feature type="transmembrane region" description="Helical" evidence="13">
    <location>
        <begin position="105"/>
        <end position="124"/>
    </location>
</feature>
<dbReference type="PANTHER" id="PTHR45569:SF1">
    <property type="entry name" value="SENSOR PROTEIN KDPD"/>
    <property type="match status" value="1"/>
</dbReference>
<comment type="caution">
    <text evidence="15">The sequence shown here is derived from an EMBL/GenBank/DDBJ whole genome shotgun (WGS) entry which is preliminary data.</text>
</comment>
<name>A0ABS0YKZ1_9BACT</name>
<feature type="transmembrane region" description="Helical" evidence="13">
    <location>
        <begin position="50"/>
        <end position="70"/>
    </location>
</feature>
<evidence type="ECO:0000256" key="4">
    <source>
        <dbReference type="ARBA" id="ARBA00022553"/>
    </source>
</evidence>
<evidence type="ECO:0000259" key="14">
    <source>
        <dbReference type="PROSITE" id="PS50109"/>
    </source>
</evidence>
<evidence type="ECO:0000256" key="3">
    <source>
        <dbReference type="ARBA" id="ARBA00012438"/>
    </source>
</evidence>
<feature type="transmembrane region" description="Helical" evidence="13">
    <location>
        <begin position="22"/>
        <end position="43"/>
    </location>
</feature>
<protein>
    <recommendedName>
        <fullName evidence="3">histidine kinase</fullName>
        <ecNumber evidence="3">2.7.13.3</ecNumber>
    </recommendedName>
</protein>
<keyword evidence="8" id="KW-0418">Kinase</keyword>
<evidence type="ECO:0000313" key="15">
    <source>
        <dbReference type="EMBL" id="MBJ6798619.1"/>
    </source>
</evidence>
<keyword evidence="6 13" id="KW-0812">Transmembrane</keyword>
<evidence type="ECO:0000256" key="5">
    <source>
        <dbReference type="ARBA" id="ARBA00022679"/>
    </source>
</evidence>
<dbReference type="InterPro" id="IPR029016">
    <property type="entry name" value="GAF-like_dom_sf"/>
</dbReference>
<dbReference type="InterPro" id="IPR025201">
    <property type="entry name" value="KdpD_TM"/>
</dbReference>
<dbReference type="PROSITE" id="PS50109">
    <property type="entry name" value="HIS_KIN"/>
    <property type="match status" value="1"/>
</dbReference>
<dbReference type="InterPro" id="IPR003018">
    <property type="entry name" value="GAF"/>
</dbReference>
<evidence type="ECO:0000313" key="16">
    <source>
        <dbReference type="Proteomes" id="UP000641025"/>
    </source>
</evidence>
<dbReference type="InterPro" id="IPR003594">
    <property type="entry name" value="HATPase_dom"/>
</dbReference>
<dbReference type="InterPro" id="IPR052023">
    <property type="entry name" value="Histidine_kinase_KdpD"/>
</dbReference>
<evidence type="ECO:0000256" key="12">
    <source>
        <dbReference type="ARBA" id="ARBA00023136"/>
    </source>
</evidence>
<comment type="subcellular location">
    <subcellularLocation>
        <location evidence="2">Membrane</location>
        <topology evidence="2">Multi-pass membrane protein</topology>
    </subcellularLocation>
</comment>
<evidence type="ECO:0000256" key="8">
    <source>
        <dbReference type="ARBA" id="ARBA00022777"/>
    </source>
</evidence>
<evidence type="ECO:0000256" key="2">
    <source>
        <dbReference type="ARBA" id="ARBA00004141"/>
    </source>
</evidence>
<dbReference type="Proteomes" id="UP000641025">
    <property type="component" value="Unassembled WGS sequence"/>
</dbReference>
<evidence type="ECO:0000256" key="6">
    <source>
        <dbReference type="ARBA" id="ARBA00022692"/>
    </source>
</evidence>
<dbReference type="InterPro" id="IPR005467">
    <property type="entry name" value="His_kinase_dom"/>
</dbReference>
<dbReference type="CDD" id="cd00082">
    <property type="entry name" value="HisKA"/>
    <property type="match status" value="1"/>
</dbReference>
<accession>A0ABS0YKZ1</accession>
<dbReference type="EC" id="2.7.13.3" evidence="3"/>
<evidence type="ECO:0000256" key="13">
    <source>
        <dbReference type="SAM" id="Phobius"/>
    </source>
</evidence>
<dbReference type="Pfam" id="PF13492">
    <property type="entry name" value="GAF_3"/>
    <property type="match status" value="1"/>
</dbReference>
<dbReference type="Pfam" id="PF13493">
    <property type="entry name" value="DUF4118"/>
    <property type="match status" value="1"/>
</dbReference>
<organism evidence="15 16">
    <name type="scientific">Geomonas propionica</name>
    <dbReference type="NCBI Taxonomy" id="2798582"/>
    <lineage>
        <taxon>Bacteria</taxon>
        <taxon>Pseudomonadati</taxon>
        <taxon>Thermodesulfobacteriota</taxon>
        <taxon>Desulfuromonadia</taxon>
        <taxon>Geobacterales</taxon>
        <taxon>Geobacteraceae</taxon>
        <taxon>Geomonas</taxon>
    </lineage>
</organism>
<dbReference type="InterPro" id="IPR038318">
    <property type="entry name" value="KdpD_sf"/>
</dbReference>
<dbReference type="PRINTS" id="PR00344">
    <property type="entry name" value="BCTRLSENSOR"/>
</dbReference>
<dbReference type="EMBL" id="JAEMHK010000001">
    <property type="protein sequence ID" value="MBJ6798619.1"/>
    <property type="molecule type" value="Genomic_DNA"/>
</dbReference>
<keyword evidence="16" id="KW-1185">Reference proteome</keyword>
<comment type="catalytic activity">
    <reaction evidence="1">
        <text>ATP + protein L-histidine = ADP + protein N-phospho-L-histidine.</text>
        <dbReference type="EC" id="2.7.13.3"/>
    </reaction>
</comment>
<keyword evidence="12 13" id="KW-0472">Membrane</keyword>
<evidence type="ECO:0000256" key="1">
    <source>
        <dbReference type="ARBA" id="ARBA00000085"/>
    </source>
</evidence>
<keyword evidence="9" id="KW-0067">ATP-binding</keyword>
<dbReference type="SMART" id="SM00388">
    <property type="entry name" value="HisKA"/>
    <property type="match status" value="1"/>
</dbReference>
<dbReference type="Gene3D" id="3.30.450.40">
    <property type="match status" value="1"/>
</dbReference>
<evidence type="ECO:0000256" key="11">
    <source>
        <dbReference type="ARBA" id="ARBA00023012"/>
    </source>
</evidence>
<dbReference type="SMART" id="SM00387">
    <property type="entry name" value="HATPase_c"/>
    <property type="match status" value="1"/>
</dbReference>
<dbReference type="InterPro" id="IPR004358">
    <property type="entry name" value="Sig_transdc_His_kin-like_C"/>
</dbReference>
<dbReference type="Pfam" id="PF02518">
    <property type="entry name" value="HATPase_c"/>
    <property type="match status" value="1"/>
</dbReference>
<dbReference type="Gene3D" id="3.30.565.10">
    <property type="entry name" value="Histidine kinase-like ATPase, C-terminal domain"/>
    <property type="match status" value="1"/>
</dbReference>
<keyword evidence="5" id="KW-0808">Transferase</keyword>
<reference evidence="15 16" key="1">
    <citation type="submission" date="2020-12" db="EMBL/GenBank/DDBJ databases">
        <title>Geomonas sp. Red259, isolated from paddy soil.</title>
        <authorList>
            <person name="Xu Z."/>
            <person name="Zhang Z."/>
            <person name="Masuda Y."/>
            <person name="Itoh H."/>
            <person name="Senoo K."/>
        </authorList>
    </citation>
    <scope>NUCLEOTIDE SEQUENCE [LARGE SCALE GENOMIC DNA]</scope>
    <source>
        <strain evidence="15 16">Red259</strain>
    </source>
</reference>
<evidence type="ECO:0000256" key="9">
    <source>
        <dbReference type="ARBA" id="ARBA00022840"/>
    </source>
</evidence>
<dbReference type="SUPFAM" id="SSF55874">
    <property type="entry name" value="ATPase domain of HSP90 chaperone/DNA topoisomerase II/histidine kinase"/>
    <property type="match status" value="1"/>
</dbReference>
<dbReference type="InterPro" id="IPR036890">
    <property type="entry name" value="HATPase_C_sf"/>
</dbReference>
<dbReference type="Pfam" id="PF00512">
    <property type="entry name" value="HisKA"/>
    <property type="match status" value="1"/>
</dbReference>